<keyword evidence="3" id="KW-0378">Hydrolase</keyword>
<evidence type="ECO:0000256" key="1">
    <source>
        <dbReference type="ARBA" id="ARBA00005964"/>
    </source>
</evidence>
<gene>
    <name evidence="6" type="ORF">ONB1V03_LOCUS20548</name>
</gene>
<keyword evidence="4" id="KW-0325">Glycoprotein</keyword>
<evidence type="ECO:0000256" key="3">
    <source>
        <dbReference type="ARBA" id="ARBA00022801"/>
    </source>
</evidence>
<keyword evidence="2" id="KW-0719">Serine esterase</keyword>
<dbReference type="Proteomes" id="UP000728032">
    <property type="component" value="Unassembled WGS sequence"/>
</dbReference>
<dbReference type="Pfam" id="PF00135">
    <property type="entry name" value="COesterase"/>
    <property type="match status" value="1"/>
</dbReference>
<dbReference type="SUPFAM" id="SSF53474">
    <property type="entry name" value="alpha/beta-Hydrolases"/>
    <property type="match status" value="1"/>
</dbReference>
<dbReference type="EMBL" id="OC950408">
    <property type="protein sequence ID" value="CAD7663990.1"/>
    <property type="molecule type" value="Genomic_DNA"/>
</dbReference>
<dbReference type="OrthoDB" id="6484147at2759"/>
<accession>A0A7R9MQ27</accession>
<dbReference type="PANTHER" id="PTHR43918">
    <property type="entry name" value="ACETYLCHOLINESTERASE"/>
    <property type="match status" value="1"/>
</dbReference>
<evidence type="ECO:0000256" key="2">
    <source>
        <dbReference type="ARBA" id="ARBA00022487"/>
    </source>
</evidence>
<evidence type="ECO:0000313" key="7">
    <source>
        <dbReference type="Proteomes" id="UP000728032"/>
    </source>
</evidence>
<evidence type="ECO:0000313" key="6">
    <source>
        <dbReference type="EMBL" id="CAD7663990.1"/>
    </source>
</evidence>
<reference evidence="6" key="1">
    <citation type="submission" date="2020-11" db="EMBL/GenBank/DDBJ databases">
        <authorList>
            <person name="Tran Van P."/>
        </authorList>
    </citation>
    <scope>NUCLEOTIDE SEQUENCE</scope>
</reference>
<sequence>PVLGTVEALSKAKETARKLGCDPYDYKWLDCLRAIENPDLFLEPTEAEVGFGVTWPVFGTEFLPVLPQKAFENNEYNSDVDVMAGATKDEGHLLVMMLFPQLRTDFNIKKFHELIELQREIYHNIDVQKVSDYYLQNRDPENPNDLQQAFGELYGDMLMVCPTYGFAKSFAKSGRDVYFYRFNYQASLMEMFGCDENTICHGADSLYVFGDPVRTPQMFTETDYDFSLDVMKIWTNFAKNIKPHNVWPKLIDISDANSVPKVKDLNPNDMSRVLDNPYGDICDGLWSEYLGENK</sequence>
<evidence type="ECO:0000259" key="5">
    <source>
        <dbReference type="Pfam" id="PF00135"/>
    </source>
</evidence>
<dbReference type="PANTHER" id="PTHR43918:SF4">
    <property type="entry name" value="CARBOXYLIC ESTER HYDROLASE"/>
    <property type="match status" value="1"/>
</dbReference>
<feature type="domain" description="Carboxylesterase type B" evidence="5">
    <location>
        <begin position="8"/>
        <end position="250"/>
    </location>
</feature>
<dbReference type="InterPro" id="IPR050654">
    <property type="entry name" value="AChE-related_enzymes"/>
</dbReference>
<name>A0A7R9MQ27_9ACAR</name>
<protein>
    <recommendedName>
        <fullName evidence="5">Carboxylesterase type B domain-containing protein</fullName>
    </recommendedName>
</protein>
<dbReference type="GO" id="GO:0019695">
    <property type="term" value="P:choline metabolic process"/>
    <property type="evidence" value="ECO:0007669"/>
    <property type="project" value="TreeGrafter"/>
</dbReference>
<dbReference type="InterPro" id="IPR029058">
    <property type="entry name" value="AB_hydrolase_fold"/>
</dbReference>
<dbReference type="GO" id="GO:0005886">
    <property type="term" value="C:plasma membrane"/>
    <property type="evidence" value="ECO:0007669"/>
    <property type="project" value="TreeGrafter"/>
</dbReference>
<comment type="similarity">
    <text evidence="1">Belongs to the type-B carboxylesterase/lipase family.</text>
</comment>
<evidence type="ECO:0000256" key="4">
    <source>
        <dbReference type="ARBA" id="ARBA00023180"/>
    </source>
</evidence>
<dbReference type="GO" id="GO:0003990">
    <property type="term" value="F:acetylcholinesterase activity"/>
    <property type="evidence" value="ECO:0007669"/>
    <property type="project" value="TreeGrafter"/>
</dbReference>
<dbReference type="InterPro" id="IPR002018">
    <property type="entry name" value="CarbesteraseB"/>
</dbReference>
<dbReference type="GO" id="GO:0006581">
    <property type="term" value="P:acetylcholine catabolic process"/>
    <property type="evidence" value="ECO:0007669"/>
    <property type="project" value="TreeGrafter"/>
</dbReference>
<proteinExistence type="inferred from homology"/>
<feature type="non-terminal residue" evidence="6">
    <location>
        <position position="294"/>
    </location>
</feature>
<organism evidence="6">
    <name type="scientific">Oppiella nova</name>
    <dbReference type="NCBI Taxonomy" id="334625"/>
    <lineage>
        <taxon>Eukaryota</taxon>
        <taxon>Metazoa</taxon>
        <taxon>Ecdysozoa</taxon>
        <taxon>Arthropoda</taxon>
        <taxon>Chelicerata</taxon>
        <taxon>Arachnida</taxon>
        <taxon>Acari</taxon>
        <taxon>Acariformes</taxon>
        <taxon>Sarcoptiformes</taxon>
        <taxon>Oribatida</taxon>
        <taxon>Brachypylina</taxon>
        <taxon>Oppioidea</taxon>
        <taxon>Oppiidae</taxon>
        <taxon>Oppiella</taxon>
    </lineage>
</organism>
<dbReference type="EMBL" id="CAJPVJ010035583">
    <property type="protein sequence ID" value="CAG2181127.1"/>
    <property type="molecule type" value="Genomic_DNA"/>
</dbReference>
<dbReference type="AlphaFoldDB" id="A0A7R9MQ27"/>
<keyword evidence="7" id="KW-1185">Reference proteome</keyword>
<dbReference type="GO" id="GO:0005615">
    <property type="term" value="C:extracellular space"/>
    <property type="evidence" value="ECO:0007669"/>
    <property type="project" value="TreeGrafter"/>
</dbReference>
<dbReference type="Gene3D" id="3.40.50.1820">
    <property type="entry name" value="alpha/beta hydrolase"/>
    <property type="match status" value="1"/>
</dbReference>